<dbReference type="GO" id="GO:0006509">
    <property type="term" value="P:membrane protein ectodomain proteolysis"/>
    <property type="evidence" value="ECO:0000318"/>
    <property type="project" value="GO_Central"/>
</dbReference>
<evidence type="ECO:0000256" key="6">
    <source>
        <dbReference type="SAM" id="Phobius"/>
    </source>
</evidence>
<dbReference type="SUPFAM" id="SSF55658">
    <property type="entry name" value="L9 N-domain-like"/>
    <property type="match status" value="1"/>
</dbReference>
<dbReference type="GO" id="GO:1990904">
    <property type="term" value="C:ribonucleoprotein complex"/>
    <property type="evidence" value="ECO:0007669"/>
    <property type="project" value="UniProtKB-KW"/>
</dbReference>
<feature type="transmembrane region" description="Helical" evidence="6">
    <location>
        <begin position="762"/>
        <end position="783"/>
    </location>
</feature>
<feature type="active site" evidence="4">
    <location>
        <position position="543"/>
    </location>
</feature>
<dbReference type="InterPro" id="IPR001762">
    <property type="entry name" value="Disintegrin_dom"/>
</dbReference>
<organism evidence="8 9">
    <name type="scientific">Monosiga brevicollis</name>
    <name type="common">Choanoflagellate</name>
    <dbReference type="NCBI Taxonomy" id="81824"/>
    <lineage>
        <taxon>Eukaryota</taxon>
        <taxon>Choanoflagellata</taxon>
        <taxon>Craspedida</taxon>
        <taxon>Salpingoecidae</taxon>
        <taxon>Monosiga</taxon>
    </lineage>
</organism>
<keyword evidence="6" id="KW-0812">Transmembrane</keyword>
<dbReference type="RefSeq" id="XP_001745043.1">
    <property type="nucleotide sequence ID" value="XM_001744991.1"/>
</dbReference>
<dbReference type="Pfam" id="PF01281">
    <property type="entry name" value="Ribosomal_L9_N"/>
    <property type="match status" value="1"/>
</dbReference>
<protein>
    <recommendedName>
        <fullName evidence="7">Peptidase M12B domain-containing protein</fullName>
    </recommendedName>
</protein>
<dbReference type="GO" id="GO:0046872">
    <property type="term" value="F:metal ion binding"/>
    <property type="evidence" value="ECO:0007669"/>
    <property type="project" value="UniProtKB-KW"/>
</dbReference>
<accession>A9UWU2</accession>
<comment type="similarity">
    <text evidence="1">Belongs to the bacterial ribosomal protein bL9 family.</text>
</comment>
<feature type="region of interest" description="Disordered" evidence="5">
    <location>
        <begin position="1"/>
        <end position="26"/>
    </location>
</feature>
<keyword evidence="3" id="KW-0687">Ribonucleoprotein</keyword>
<comment type="caution">
    <text evidence="4">Lacks conserved residue(s) required for the propagation of feature annotation.</text>
</comment>
<dbReference type="GeneID" id="5890254"/>
<dbReference type="KEGG" id="mbr:MONBRDRAFT_24567"/>
<dbReference type="PROSITE" id="PS50215">
    <property type="entry name" value="ADAM_MEPRO"/>
    <property type="match status" value="1"/>
</dbReference>
<dbReference type="PANTHER" id="PTHR45702">
    <property type="entry name" value="ADAM10/ADAM17 METALLOPEPTIDASE FAMILY MEMBER"/>
    <property type="match status" value="1"/>
</dbReference>
<evidence type="ECO:0000256" key="4">
    <source>
        <dbReference type="PROSITE-ProRule" id="PRU00276"/>
    </source>
</evidence>
<dbReference type="Gene3D" id="3.40.5.10">
    <property type="entry name" value="Ribosomal protein L9, N-terminal domain"/>
    <property type="match status" value="1"/>
</dbReference>
<dbReference type="Proteomes" id="UP000001357">
    <property type="component" value="Unassembled WGS sequence"/>
</dbReference>
<evidence type="ECO:0000313" key="9">
    <source>
        <dbReference type="Proteomes" id="UP000001357"/>
    </source>
</evidence>
<dbReference type="GO" id="GO:0007219">
    <property type="term" value="P:Notch signaling pathway"/>
    <property type="evidence" value="ECO:0000318"/>
    <property type="project" value="GO_Central"/>
</dbReference>
<dbReference type="InterPro" id="IPR020070">
    <property type="entry name" value="Ribosomal_bL9_N"/>
</dbReference>
<dbReference type="AlphaFoldDB" id="A9UWU2"/>
<dbReference type="GO" id="GO:0005840">
    <property type="term" value="C:ribosome"/>
    <property type="evidence" value="ECO:0007669"/>
    <property type="project" value="UniProtKB-KW"/>
</dbReference>
<feature type="domain" description="Peptidase M12B" evidence="7">
    <location>
        <begin position="386"/>
        <end position="584"/>
    </location>
</feature>
<dbReference type="NCBIfam" id="TIGR00158">
    <property type="entry name" value="L9"/>
    <property type="match status" value="1"/>
</dbReference>
<dbReference type="InterPro" id="IPR001590">
    <property type="entry name" value="Peptidase_M12B"/>
</dbReference>
<dbReference type="GO" id="GO:0006412">
    <property type="term" value="P:translation"/>
    <property type="evidence" value="ECO:0007669"/>
    <property type="project" value="InterPro"/>
</dbReference>
<feature type="binding site" evidence="4">
    <location>
        <position position="542"/>
    </location>
    <ligand>
        <name>Zn(2+)</name>
        <dbReference type="ChEBI" id="CHEBI:29105"/>
        <note>catalytic</note>
    </ligand>
</feature>
<evidence type="ECO:0000313" key="8">
    <source>
        <dbReference type="EMBL" id="EDQ90276.1"/>
    </source>
</evidence>
<feature type="compositionally biased region" description="Basic residues" evidence="5">
    <location>
        <begin position="12"/>
        <end position="21"/>
    </location>
</feature>
<reference evidence="8 9" key="1">
    <citation type="journal article" date="2008" name="Nature">
        <title>The genome of the choanoflagellate Monosiga brevicollis and the origin of metazoans.</title>
        <authorList>
            <consortium name="JGI Sequencing"/>
            <person name="King N."/>
            <person name="Westbrook M.J."/>
            <person name="Young S.L."/>
            <person name="Kuo A."/>
            <person name="Abedin M."/>
            <person name="Chapman J."/>
            <person name="Fairclough S."/>
            <person name="Hellsten U."/>
            <person name="Isogai Y."/>
            <person name="Letunic I."/>
            <person name="Marr M."/>
            <person name="Pincus D."/>
            <person name="Putnam N."/>
            <person name="Rokas A."/>
            <person name="Wright K.J."/>
            <person name="Zuzow R."/>
            <person name="Dirks W."/>
            <person name="Good M."/>
            <person name="Goodstein D."/>
            <person name="Lemons D."/>
            <person name="Li W."/>
            <person name="Lyons J.B."/>
            <person name="Morris A."/>
            <person name="Nichols S."/>
            <person name="Richter D.J."/>
            <person name="Salamov A."/>
            <person name="Bork P."/>
            <person name="Lim W.A."/>
            <person name="Manning G."/>
            <person name="Miller W.T."/>
            <person name="McGinnis W."/>
            <person name="Shapiro H."/>
            <person name="Tjian R."/>
            <person name="Grigoriev I.V."/>
            <person name="Rokhsar D."/>
        </authorList>
    </citation>
    <scope>NUCLEOTIDE SEQUENCE [LARGE SCALE GENOMIC DNA]</scope>
    <source>
        <strain evidence="9">MX1 / ATCC 50154</strain>
    </source>
</reference>
<dbReference type="Pfam" id="PF13582">
    <property type="entry name" value="Reprolysin_3"/>
    <property type="match status" value="1"/>
</dbReference>
<keyword evidence="2" id="KW-0689">Ribosomal protein</keyword>
<feature type="binding site" evidence="4">
    <location>
        <position position="546"/>
    </location>
    <ligand>
        <name>Zn(2+)</name>
        <dbReference type="ChEBI" id="CHEBI:29105"/>
        <note>catalytic</note>
    </ligand>
</feature>
<dbReference type="PROSITE" id="PS00651">
    <property type="entry name" value="RIBOSOMAL_L9"/>
    <property type="match status" value="1"/>
</dbReference>
<keyword evidence="6" id="KW-0472">Membrane</keyword>
<name>A9UWU2_MONBE</name>
<keyword evidence="6" id="KW-1133">Transmembrane helix</keyword>
<dbReference type="GO" id="GO:0005886">
    <property type="term" value="C:plasma membrane"/>
    <property type="evidence" value="ECO:0000318"/>
    <property type="project" value="GO_Central"/>
</dbReference>
<keyword evidence="4" id="KW-0479">Metal-binding</keyword>
<evidence type="ECO:0000256" key="1">
    <source>
        <dbReference type="ARBA" id="ARBA00010605"/>
    </source>
</evidence>
<dbReference type="InterPro" id="IPR036436">
    <property type="entry name" value="Disintegrin_dom_sf"/>
</dbReference>
<dbReference type="eggNOG" id="KOG3658">
    <property type="taxonomic scope" value="Eukaryota"/>
</dbReference>
<feature type="binding site" evidence="4">
    <location>
        <position position="552"/>
    </location>
    <ligand>
        <name>Zn(2+)</name>
        <dbReference type="ChEBI" id="CHEBI:29105"/>
        <note>catalytic</note>
    </ligand>
</feature>
<dbReference type="SMART" id="SM00050">
    <property type="entry name" value="DISIN"/>
    <property type="match status" value="1"/>
</dbReference>
<dbReference type="SUPFAM" id="SSF57552">
    <property type="entry name" value="Blood coagulation inhibitor (disintegrin)"/>
    <property type="match status" value="1"/>
</dbReference>
<dbReference type="Gene3D" id="3.40.390.10">
    <property type="entry name" value="Collagenase (Catalytic Domain)"/>
    <property type="match status" value="1"/>
</dbReference>
<dbReference type="EMBL" id="CH991548">
    <property type="protein sequence ID" value="EDQ90276.1"/>
    <property type="molecule type" value="Genomic_DNA"/>
</dbReference>
<evidence type="ECO:0000256" key="2">
    <source>
        <dbReference type="ARBA" id="ARBA00022980"/>
    </source>
</evidence>
<evidence type="ECO:0000259" key="7">
    <source>
        <dbReference type="PROSITE" id="PS50215"/>
    </source>
</evidence>
<evidence type="ECO:0000256" key="3">
    <source>
        <dbReference type="ARBA" id="ARBA00023274"/>
    </source>
</evidence>
<evidence type="ECO:0000256" key="5">
    <source>
        <dbReference type="SAM" id="MobiDB-lite"/>
    </source>
</evidence>
<dbReference type="InParanoid" id="A9UWU2"/>
<dbReference type="GO" id="GO:0003735">
    <property type="term" value="F:structural constituent of ribosome"/>
    <property type="evidence" value="ECO:0007669"/>
    <property type="project" value="InterPro"/>
</dbReference>
<dbReference type="InterPro" id="IPR024079">
    <property type="entry name" value="MetalloPept_cat_dom_sf"/>
</dbReference>
<dbReference type="SUPFAM" id="SSF55486">
    <property type="entry name" value="Metalloproteases ('zincins'), catalytic domain"/>
    <property type="match status" value="1"/>
</dbReference>
<dbReference type="InterPro" id="IPR051489">
    <property type="entry name" value="ADAM_Metalloproteinase"/>
</dbReference>
<sequence>MHRPAGTVQKSSKARTNRRTKPNNEPRLEVVLIEGVHGLGGAGARVQVRRGYGRNFLIPQGKAAYATPANLKQYFNPAAATKAMSQRSDLTQQKIVKHLETKHLVFRKAQSKPFQITPQDISQALETQMWMQVPVERIEMENLAAFGPHHVTVVPESLSCVCVCVCARAPRPRVDSSEAAHTSHNINACDIVDFFFFLLSLNLSLSNQIISLQFISLSLSHTHTRMHFACHAFVPDNDLSLSQVDACTPCLTTSDAAAVAGQGMPVICLSCGVEHNLTALLREHSAILAPNFILERVTANHRRIQHPRPAVTHFHGVFQACLDASRSALGSQQPEVSSIWLALGLYPQNAHLPRFSSSRRSHGSTLPLHSDVNSHRRRAGLSAAQNTCIMRLLVDSRYYTQAGEDMAAVASDVIAVVAYADANMRRQQFKEYSNIGLAVGGLVIFDDPSTDPFYKPETWDVSFLLQIVSTYDHSDVCLAHLFTHQDFDDGVQGLAFVGSSGGTGICAGYQSQPDRWLNVGLTSSLNWGQPVLRATMMLTFQHEVGHNFGSSHDPETNECMPTKLSVVPVPVQRNAGSRAATAFNLFLGLFAVTAFWSLMDQLTSGATCSDMNNGCCNSCQVAASSFKCFDALNLDIYCRNDSYCNGISPDCPEAPQVKTPCLQPPVTDRLDAEQVYAERTHSGTGTTASKCFPEVLNQAPFTDGGADFSVEALRRYPGSPCDQGTCSDEGQCVDSSDDSGDSFTNLVESISLADFQRWVEEYTVIFTFVIVFVVWFPVAYCLARRDARELAELQAKSQYIANQLELRRRRNTIAWKPDVEAQPWQRNQVTPVPSTQDVRDVDAYTQSSYDGPSLTVPTHGQSYYPLDEDLDAPIPTNMAPPTVLPGRMRYSDASLATGHQQGGPVYSETYV</sequence>
<dbReference type="InterPro" id="IPR020594">
    <property type="entry name" value="Ribosomal_bL9_bac/chp"/>
</dbReference>
<proteinExistence type="inferred from homology"/>
<dbReference type="InterPro" id="IPR036935">
    <property type="entry name" value="Ribosomal_bL9_N_sf"/>
</dbReference>
<keyword evidence="4" id="KW-0862">Zinc</keyword>
<gene>
    <name evidence="8" type="ORF">MONBRDRAFT_24567</name>
</gene>
<keyword evidence="9" id="KW-1185">Reference proteome</keyword>
<dbReference type="InterPro" id="IPR009027">
    <property type="entry name" value="Ribosomal_bL9/RNase_H1_N"/>
</dbReference>
<dbReference type="GO" id="GO:0004222">
    <property type="term" value="F:metalloendopeptidase activity"/>
    <property type="evidence" value="ECO:0000318"/>
    <property type="project" value="GO_Central"/>
</dbReference>
<dbReference type="PANTHER" id="PTHR45702:SF6">
    <property type="entry name" value="DISINTEGRIN AND METALLOPROTEINASE DOMAIN-CONTAINING PROTEIN 17"/>
    <property type="match status" value="1"/>
</dbReference>